<evidence type="ECO:0000313" key="1">
    <source>
        <dbReference type="EMBL" id="PPB12899.1"/>
    </source>
</evidence>
<dbReference type="Proteomes" id="UP000239759">
    <property type="component" value="Unassembled WGS sequence"/>
</dbReference>
<dbReference type="RefSeq" id="WP_104030300.1">
    <property type="nucleotide sequence ID" value="NZ_PRKQ01000001.1"/>
</dbReference>
<name>A0AAP8U770_BRELA</name>
<reference evidence="1 2" key="1">
    <citation type="submission" date="2018-02" db="EMBL/GenBank/DDBJ databases">
        <title>Comparative analysis of genomes of three Brevibacillus laterosporus strains producers of potent antimicrobials isolated from silage.</title>
        <authorList>
            <person name="Kojic M."/>
            <person name="Miljkovic M."/>
            <person name="Studholme D."/>
            <person name="Filipic B."/>
        </authorList>
    </citation>
    <scope>NUCLEOTIDE SEQUENCE [LARGE SCALE GENOMIC DNA]</scope>
    <source>
        <strain evidence="1 2">BGSP11</strain>
    </source>
</reference>
<accession>A0AAP8U770</accession>
<evidence type="ECO:0000313" key="2">
    <source>
        <dbReference type="Proteomes" id="UP000239759"/>
    </source>
</evidence>
<comment type="caution">
    <text evidence="1">The sequence shown here is derived from an EMBL/GenBank/DDBJ whole genome shotgun (WGS) entry which is preliminary data.</text>
</comment>
<dbReference type="EMBL" id="PRKQ01000001">
    <property type="protein sequence ID" value="PPB12899.1"/>
    <property type="molecule type" value="Genomic_DNA"/>
</dbReference>
<proteinExistence type="predicted"/>
<protein>
    <submittedName>
        <fullName evidence="1">Uncharacterized protein</fullName>
    </submittedName>
</protein>
<gene>
    <name evidence="1" type="ORF">C4A77_00500</name>
</gene>
<dbReference type="AlphaFoldDB" id="A0AAP8U770"/>
<organism evidence="1 2">
    <name type="scientific">Brevibacillus laterosporus</name>
    <name type="common">Bacillus laterosporus</name>
    <dbReference type="NCBI Taxonomy" id="1465"/>
    <lineage>
        <taxon>Bacteria</taxon>
        <taxon>Bacillati</taxon>
        <taxon>Bacillota</taxon>
        <taxon>Bacilli</taxon>
        <taxon>Bacillales</taxon>
        <taxon>Paenibacillaceae</taxon>
        <taxon>Brevibacillus</taxon>
    </lineage>
</organism>
<sequence length="65" mass="7528">MDNFKFKVNKEEEKTADDTIFSVKPNGENYMISWDCESGKYSIFYPVSVVEALLEDGVWIIVDDK</sequence>